<protein>
    <submittedName>
        <fullName evidence="1">Acyltransferase</fullName>
    </submittedName>
</protein>
<dbReference type="InterPro" id="IPR001451">
    <property type="entry name" value="Hexapep"/>
</dbReference>
<dbReference type="RefSeq" id="WP_227183251.1">
    <property type="nucleotide sequence ID" value="NZ_JAJCIQ010000001.1"/>
</dbReference>
<evidence type="ECO:0000313" key="1">
    <source>
        <dbReference type="EMBL" id="MCB7386268.1"/>
    </source>
</evidence>
<keyword evidence="1" id="KW-0012">Acyltransferase</keyword>
<dbReference type="InterPro" id="IPR051159">
    <property type="entry name" value="Hexapeptide_acetyltransf"/>
</dbReference>
<dbReference type="PANTHER" id="PTHR23416">
    <property type="entry name" value="SIALIC ACID SYNTHASE-RELATED"/>
    <property type="match status" value="1"/>
</dbReference>
<evidence type="ECO:0000313" key="2">
    <source>
        <dbReference type="Proteomes" id="UP001299546"/>
    </source>
</evidence>
<sequence length="186" mass="20729">MNIAKYFWGIRALLYKYKLGKVDRLSYIGKPILISHPRNLKLGQKCRIYPGLRVEIVNDNSYITIGNNVSIGQNFHIVSYNNNLHIGSDVTISGNVLITNCDYAYQQIGQHILDQPLIENETEIGDGCFIGYGAVIQAGTKLGKQCIVGANSVVKGVFPDYSVIVGAPGRVVKHYDIKLEQWSRNE</sequence>
<dbReference type="Gene3D" id="2.160.10.10">
    <property type="entry name" value="Hexapeptide repeat proteins"/>
    <property type="match status" value="1"/>
</dbReference>
<dbReference type="SUPFAM" id="SSF51161">
    <property type="entry name" value="Trimeric LpxA-like enzymes"/>
    <property type="match status" value="1"/>
</dbReference>
<organism evidence="1 2">
    <name type="scientific">Bariatricus massiliensis</name>
    <dbReference type="NCBI Taxonomy" id="1745713"/>
    <lineage>
        <taxon>Bacteria</taxon>
        <taxon>Bacillati</taxon>
        <taxon>Bacillota</taxon>
        <taxon>Clostridia</taxon>
        <taxon>Lachnospirales</taxon>
        <taxon>Lachnospiraceae</taxon>
        <taxon>Bariatricus</taxon>
    </lineage>
</organism>
<dbReference type="Pfam" id="PF00132">
    <property type="entry name" value="Hexapep"/>
    <property type="match status" value="1"/>
</dbReference>
<name>A0ABS8DCX0_9FIRM</name>
<dbReference type="Proteomes" id="UP001299546">
    <property type="component" value="Unassembled WGS sequence"/>
</dbReference>
<dbReference type="InterPro" id="IPR011004">
    <property type="entry name" value="Trimer_LpxA-like_sf"/>
</dbReference>
<comment type="caution">
    <text evidence="1">The sequence shown here is derived from an EMBL/GenBank/DDBJ whole genome shotgun (WGS) entry which is preliminary data.</text>
</comment>
<keyword evidence="1" id="KW-0808">Transferase</keyword>
<dbReference type="CDD" id="cd04647">
    <property type="entry name" value="LbH_MAT_like"/>
    <property type="match status" value="1"/>
</dbReference>
<accession>A0ABS8DCX0</accession>
<proteinExistence type="predicted"/>
<reference evidence="1 2" key="1">
    <citation type="submission" date="2021-10" db="EMBL/GenBank/DDBJ databases">
        <title>Collection of gut derived symbiotic bacterial strains cultured from healthy donors.</title>
        <authorList>
            <person name="Lin H."/>
            <person name="Littmann E."/>
            <person name="Kohout C."/>
            <person name="Pamer E.G."/>
        </authorList>
    </citation>
    <scope>NUCLEOTIDE SEQUENCE [LARGE SCALE GENOMIC DNA]</scope>
    <source>
        <strain evidence="1 2">DFI.1.165</strain>
    </source>
</reference>
<dbReference type="GO" id="GO:0016746">
    <property type="term" value="F:acyltransferase activity"/>
    <property type="evidence" value="ECO:0007669"/>
    <property type="project" value="UniProtKB-KW"/>
</dbReference>
<keyword evidence="2" id="KW-1185">Reference proteome</keyword>
<gene>
    <name evidence="1" type="ORF">LIZ65_03115</name>
</gene>
<dbReference type="EMBL" id="JAJCIS010000001">
    <property type="protein sequence ID" value="MCB7386268.1"/>
    <property type="molecule type" value="Genomic_DNA"/>
</dbReference>